<feature type="compositionally biased region" description="Basic residues" evidence="1">
    <location>
        <begin position="131"/>
        <end position="140"/>
    </location>
</feature>
<organism evidence="2 3">
    <name type="scientific">Diaporthe vaccinii</name>
    <dbReference type="NCBI Taxonomy" id="105482"/>
    <lineage>
        <taxon>Eukaryota</taxon>
        <taxon>Fungi</taxon>
        <taxon>Dikarya</taxon>
        <taxon>Ascomycota</taxon>
        <taxon>Pezizomycotina</taxon>
        <taxon>Sordariomycetes</taxon>
        <taxon>Sordariomycetidae</taxon>
        <taxon>Diaporthales</taxon>
        <taxon>Diaporthaceae</taxon>
        <taxon>Diaporthe</taxon>
        <taxon>Diaporthe eres species complex</taxon>
    </lineage>
</organism>
<evidence type="ECO:0000313" key="3">
    <source>
        <dbReference type="Proteomes" id="UP001600888"/>
    </source>
</evidence>
<comment type="caution">
    <text evidence="2">The sequence shown here is derived from an EMBL/GenBank/DDBJ whole genome shotgun (WGS) entry which is preliminary data.</text>
</comment>
<protein>
    <submittedName>
        <fullName evidence="2">Uncharacterized protein</fullName>
    </submittedName>
</protein>
<name>A0ABR4DS89_9PEZI</name>
<reference evidence="2 3" key="1">
    <citation type="submission" date="2024-03" db="EMBL/GenBank/DDBJ databases">
        <title>A high-quality draft genome sequence of Diaporthe vaccinii, a causative agent of upright dieback and viscid rot disease in cranberry plants.</title>
        <authorList>
            <person name="Sarrasin M."/>
            <person name="Lang B.F."/>
            <person name="Burger G."/>
        </authorList>
    </citation>
    <scope>NUCLEOTIDE SEQUENCE [LARGE SCALE GENOMIC DNA]</scope>
    <source>
        <strain evidence="2 3">IS7</strain>
    </source>
</reference>
<keyword evidence="3" id="KW-1185">Reference proteome</keyword>
<sequence>MNRAPALILPQTYKHISPSAEATMNSLRELTTQLSFTVYTPLPRRTLPVSWLQQLCTAITSHRLSSILACANLTRLYQGCGAQLLEGDELSEPAPNPPAYDDVSRPSPLSTTEDRKRRRRSPSDSASEHRSIRKRRRRRRSDSASEHRSISRADMEALLDDRLDAHKREVAELLACHRSQVLQILDDFKAKLDDKLDAREERLVEDRLSDLVAGKVEEQMGEVEERVMESITSRPLQASLTFPDHYMY</sequence>
<dbReference type="Proteomes" id="UP001600888">
    <property type="component" value="Unassembled WGS sequence"/>
</dbReference>
<feature type="region of interest" description="Disordered" evidence="1">
    <location>
        <begin position="88"/>
        <end position="150"/>
    </location>
</feature>
<dbReference type="EMBL" id="JBAWTH010000241">
    <property type="protein sequence ID" value="KAL2272402.1"/>
    <property type="molecule type" value="Genomic_DNA"/>
</dbReference>
<feature type="compositionally biased region" description="Basic and acidic residues" evidence="1">
    <location>
        <begin position="141"/>
        <end position="150"/>
    </location>
</feature>
<evidence type="ECO:0000313" key="2">
    <source>
        <dbReference type="EMBL" id="KAL2272402.1"/>
    </source>
</evidence>
<proteinExistence type="predicted"/>
<evidence type="ECO:0000256" key="1">
    <source>
        <dbReference type="SAM" id="MobiDB-lite"/>
    </source>
</evidence>
<accession>A0ABR4DS89</accession>
<gene>
    <name evidence="2" type="ORF">FJTKL_06750</name>
</gene>